<keyword evidence="2" id="KW-0614">Plasmid</keyword>
<organism evidence="2">
    <name type="scientific">Alcaligenes faecalis</name>
    <dbReference type="NCBI Taxonomy" id="511"/>
    <lineage>
        <taxon>Bacteria</taxon>
        <taxon>Pseudomonadati</taxon>
        <taxon>Pseudomonadota</taxon>
        <taxon>Betaproteobacteria</taxon>
        <taxon>Burkholderiales</taxon>
        <taxon>Alcaligenaceae</taxon>
        <taxon>Alcaligenes</taxon>
    </lineage>
</organism>
<sequence>MEDGNAVERREHYGTRSELDTMEERP</sequence>
<proteinExistence type="predicted"/>
<gene>
    <name evidence="2" type="ORF">pAN70-1000005</name>
</gene>
<reference evidence="2" key="1">
    <citation type="submission" date="2019-04" db="EMBL/GenBank/DDBJ databases">
        <title>The complete sequencing and assembly of plasmid pAN70-1 carrying blaAFM-1 gene.</title>
        <authorList>
            <person name="Rui Y."/>
            <person name="Peng Y."/>
        </authorList>
    </citation>
    <scope>NUCLEOTIDE SEQUENCE</scope>
    <source>
        <strain evidence="2">AN70</strain>
        <plasmid evidence="2">pAN70-1</plasmid>
    </source>
</reference>
<name>A0A5P9WCH6_ALCFA</name>
<dbReference type="EMBL" id="MK757441">
    <property type="protein sequence ID" value="QFX79156.1"/>
    <property type="molecule type" value="Genomic_DNA"/>
</dbReference>
<accession>A0A5P9WCH6</accession>
<protein>
    <submittedName>
        <fullName evidence="2">Uncharacterized protein</fullName>
    </submittedName>
</protein>
<dbReference type="AlphaFoldDB" id="A0A5P9WCH6"/>
<evidence type="ECO:0000256" key="1">
    <source>
        <dbReference type="SAM" id="MobiDB-lite"/>
    </source>
</evidence>
<feature type="region of interest" description="Disordered" evidence="1">
    <location>
        <begin position="1"/>
        <end position="26"/>
    </location>
</feature>
<geneLocation type="plasmid" evidence="2">
    <name>pAN70-1</name>
</geneLocation>
<evidence type="ECO:0000313" key="2">
    <source>
        <dbReference type="EMBL" id="QFX79156.1"/>
    </source>
</evidence>